<protein>
    <submittedName>
        <fullName evidence="3">Pyridoxal-5'-phosphate-dependent enzyme family protein</fullName>
    </submittedName>
</protein>
<evidence type="ECO:0000313" key="3">
    <source>
        <dbReference type="EMBL" id="KAL2467156.1"/>
    </source>
</evidence>
<evidence type="ECO:0000313" key="4">
    <source>
        <dbReference type="Proteomes" id="UP001604336"/>
    </source>
</evidence>
<keyword evidence="2" id="KW-0663">Pyridoxal phosphate</keyword>
<dbReference type="Proteomes" id="UP001604336">
    <property type="component" value="Unassembled WGS sequence"/>
</dbReference>
<evidence type="ECO:0000256" key="2">
    <source>
        <dbReference type="ARBA" id="ARBA00022898"/>
    </source>
</evidence>
<organism evidence="3 4">
    <name type="scientific">Abeliophyllum distichum</name>
    <dbReference type="NCBI Taxonomy" id="126358"/>
    <lineage>
        <taxon>Eukaryota</taxon>
        <taxon>Viridiplantae</taxon>
        <taxon>Streptophyta</taxon>
        <taxon>Embryophyta</taxon>
        <taxon>Tracheophyta</taxon>
        <taxon>Spermatophyta</taxon>
        <taxon>Magnoliopsida</taxon>
        <taxon>eudicotyledons</taxon>
        <taxon>Gunneridae</taxon>
        <taxon>Pentapetalae</taxon>
        <taxon>asterids</taxon>
        <taxon>lamiids</taxon>
        <taxon>Lamiales</taxon>
        <taxon>Oleaceae</taxon>
        <taxon>Forsythieae</taxon>
        <taxon>Abeliophyllum</taxon>
    </lineage>
</organism>
<comment type="caution">
    <text evidence="3">The sequence shown here is derived from an EMBL/GenBank/DDBJ whole genome shotgun (WGS) entry which is preliminary data.</text>
</comment>
<dbReference type="EMBL" id="JBFOLK010000013">
    <property type="protein sequence ID" value="KAL2467156.1"/>
    <property type="molecule type" value="Genomic_DNA"/>
</dbReference>
<dbReference type="SUPFAM" id="SSF53686">
    <property type="entry name" value="Tryptophan synthase beta subunit-like PLP-dependent enzymes"/>
    <property type="match status" value="1"/>
</dbReference>
<accession>A0ABD1PXA6</accession>
<dbReference type="AlphaFoldDB" id="A0ABD1PXA6"/>
<comment type="cofactor">
    <cofactor evidence="1">
        <name>pyridoxal 5'-phosphate</name>
        <dbReference type="ChEBI" id="CHEBI:597326"/>
    </cofactor>
</comment>
<evidence type="ECO:0000256" key="1">
    <source>
        <dbReference type="ARBA" id="ARBA00001933"/>
    </source>
</evidence>
<proteinExistence type="predicted"/>
<dbReference type="Gene3D" id="3.40.50.1100">
    <property type="match status" value="1"/>
</dbReference>
<sequence length="136" mass="14970">MIGEETRKWAMEKWSGKPNVLVAFVGSGSNALGLFHEFIRDENVRLIGVEAAGNGIGTGKHSTTLAKGQVGVYHGTMSYLLQDDEGQIIESHSIGVRLEYPRVSPELSFLKDIGRAEFYTITYEEALQGKHLCISI</sequence>
<dbReference type="InterPro" id="IPR023026">
    <property type="entry name" value="Trp_synth_beta/beta-like"/>
</dbReference>
<gene>
    <name evidence="3" type="ORF">Adt_43007</name>
</gene>
<reference evidence="4" key="1">
    <citation type="submission" date="2024-07" db="EMBL/GenBank/DDBJ databases">
        <title>Two chromosome-level genome assemblies of Korean endemic species Abeliophyllum distichum and Forsythia ovata (Oleaceae).</title>
        <authorList>
            <person name="Jang H."/>
        </authorList>
    </citation>
    <scope>NUCLEOTIDE SEQUENCE [LARGE SCALE GENOMIC DNA]</scope>
</reference>
<name>A0ABD1PXA6_9LAMI</name>
<dbReference type="PANTHER" id="PTHR48077:SF4">
    <property type="entry name" value="TRYPTOPHAN SYNTHASE"/>
    <property type="match status" value="1"/>
</dbReference>
<dbReference type="PANTHER" id="PTHR48077">
    <property type="entry name" value="TRYPTOPHAN SYNTHASE-RELATED"/>
    <property type="match status" value="1"/>
</dbReference>
<keyword evidence="4" id="KW-1185">Reference proteome</keyword>
<dbReference type="InterPro" id="IPR036052">
    <property type="entry name" value="TrpB-like_PALP_sf"/>
</dbReference>